<dbReference type="Proteomes" id="UP000828048">
    <property type="component" value="Chromosome 10"/>
</dbReference>
<sequence length="305" mass="34659">MNQSENVAAEQRAGVEVTKDKNGIEQVVLRSPRGASARVSLHGGQVLSWKTDRGEELLFTSSKAIFKPPTAVRGGIPICFPQFGNRGALEQHGFARNKIWVIDSNPPPLHPNDSEGKNYVDLLLKPSPEDLKVWPHSFEFRLRVSLTADGYLTMISRIRDINCKPFRFSFAYHTYFSVSDISEVRVEGLETLDYLDNLYQKERFTEQGDALTFESEVDRVYLNATDTVAIFDHEIKRTVFVRKEGLPDVVVWNPWEKKSKSMVDFGDEEYKHMLCVDGAAIEKQITLKPGEEWTGRLELSFVPST</sequence>
<evidence type="ECO:0000313" key="1">
    <source>
        <dbReference type="EMBL" id="KAH7840682.1"/>
    </source>
</evidence>
<proteinExistence type="predicted"/>
<evidence type="ECO:0000313" key="2">
    <source>
        <dbReference type="Proteomes" id="UP000828048"/>
    </source>
</evidence>
<dbReference type="EMBL" id="CM037160">
    <property type="protein sequence ID" value="KAH7840682.1"/>
    <property type="molecule type" value="Genomic_DNA"/>
</dbReference>
<protein>
    <submittedName>
        <fullName evidence="1">Uncharacterized protein</fullName>
    </submittedName>
</protein>
<reference evidence="1 2" key="1">
    <citation type="journal article" date="2021" name="Hortic Res">
        <title>High-quality reference genome and annotation aids understanding of berry development for evergreen blueberry (Vaccinium darrowii).</title>
        <authorList>
            <person name="Yu J."/>
            <person name="Hulse-Kemp A.M."/>
            <person name="Babiker E."/>
            <person name="Staton M."/>
        </authorList>
    </citation>
    <scope>NUCLEOTIDE SEQUENCE [LARGE SCALE GENOMIC DNA]</scope>
    <source>
        <strain evidence="2">cv. NJ 8807/NJ 8810</strain>
        <tissue evidence="1">Young leaf</tissue>
    </source>
</reference>
<name>A0ACB7XJ45_9ERIC</name>
<keyword evidence="2" id="KW-1185">Reference proteome</keyword>
<accession>A0ACB7XJ45</accession>
<gene>
    <name evidence="1" type="ORF">Vadar_020197</name>
</gene>
<organism evidence="1 2">
    <name type="scientific">Vaccinium darrowii</name>
    <dbReference type="NCBI Taxonomy" id="229202"/>
    <lineage>
        <taxon>Eukaryota</taxon>
        <taxon>Viridiplantae</taxon>
        <taxon>Streptophyta</taxon>
        <taxon>Embryophyta</taxon>
        <taxon>Tracheophyta</taxon>
        <taxon>Spermatophyta</taxon>
        <taxon>Magnoliopsida</taxon>
        <taxon>eudicotyledons</taxon>
        <taxon>Gunneridae</taxon>
        <taxon>Pentapetalae</taxon>
        <taxon>asterids</taxon>
        <taxon>Ericales</taxon>
        <taxon>Ericaceae</taxon>
        <taxon>Vaccinioideae</taxon>
        <taxon>Vaccinieae</taxon>
        <taxon>Vaccinium</taxon>
    </lineage>
</organism>
<comment type="caution">
    <text evidence="1">The sequence shown here is derived from an EMBL/GenBank/DDBJ whole genome shotgun (WGS) entry which is preliminary data.</text>
</comment>